<evidence type="ECO:0000313" key="2">
    <source>
        <dbReference type="Proteomes" id="UP000002173"/>
    </source>
</evidence>
<dbReference type="AlphaFoldDB" id="A7AUQ2"/>
<dbReference type="GeneID" id="5478465"/>
<reference evidence="1 2" key="1">
    <citation type="journal article" date="2007" name="PLoS Pathog.">
        <title>Genome sequence of Babesia bovis and comparative analysis of apicomplexan hemoprotozoa.</title>
        <authorList>
            <person name="Brayton K.A."/>
            <person name="Lau A.O.T."/>
            <person name="Herndon D.R."/>
            <person name="Hannick L."/>
            <person name="Kappmeyer L.S."/>
            <person name="Berens S.J."/>
            <person name="Bidwell S.L."/>
            <person name="Brown W.C."/>
            <person name="Crabtree J."/>
            <person name="Fadrosh D."/>
            <person name="Feldblum T."/>
            <person name="Forberger H.A."/>
            <person name="Haas B.J."/>
            <person name="Howell J.M."/>
            <person name="Khouri H."/>
            <person name="Koo H."/>
            <person name="Mann D.J."/>
            <person name="Norimine J."/>
            <person name="Paulsen I.T."/>
            <person name="Radune D."/>
            <person name="Ren Q."/>
            <person name="Smith R.K. Jr."/>
            <person name="Suarez C.E."/>
            <person name="White O."/>
            <person name="Wortman J.R."/>
            <person name="Knowles D.P. Jr."/>
            <person name="McElwain T.F."/>
            <person name="Nene V.M."/>
        </authorList>
    </citation>
    <scope>NUCLEOTIDE SEQUENCE [LARGE SCALE GENOMIC DNA]</scope>
    <source>
        <strain evidence="1">T2Bo</strain>
    </source>
</reference>
<comment type="caution">
    <text evidence="1">The sequence shown here is derived from an EMBL/GenBank/DDBJ whole genome shotgun (WGS) entry which is preliminary data.</text>
</comment>
<accession>A7AUQ2</accession>
<sequence>MAQRYNVSMLRRVVSQSNYANVSKARLPCSIRRFSFIRNLFDRESDPNPEPLDLKPASVSLYEKESILQTFQTNLDSLLDDDATTINDYVDFITKVKHPPAATPPTLKHHTTARLINLMDALVYLRCMKYVDTYARLLDIVAAELSSRKFDFDSTDNINLIIHCISCIAALRKPSKEIGILSQHINQEFRKHGGQVLKSGMLIELLNAFGHVTHPSMIDFLVHTCTVRLKDILPSDLIHVPTVLMKYKIQNEIVVSAVIQYVVDNCIVLMDKSQLRRFIINVTQMEYLKNSDGMITQRADELLSSSFRKASERYKIDDMLHILGSMPEHNHIPPYSRQSLSNLVNTLMCRVGITSDINETSNALKMMTNGMIITIVECIARLCPYMFDIKQDAVALMDYITSGGKVDNFGPSKLDTLLEMLGIELCHRINIDSEPPVWKHVNTPGGNDRVTVSDISTIVAILNKMAYANETSSLKNVAKELQNILERCLQFAIVDNEDSLFNLVQRIYWNPGLHSNMAKHAFKLVLSLKTSSMTPKLSKITALLVRDIVVAKEISDTQPINIEEVLNHLLEAVNIDNLSDKALRNASEFLSLLYITACTYRTKTGKGLTHGLIPKMQQLLMKLPADNNGILNHRCLQSVLELDSSDPVYQHVSSLVNEWKDSLSDGNKCKLCLHDVLNYVIERYYRISQQETTQDNIHELSTLTKSVVDELGRLELYIENHIPIRDNTMEHNVWESQEGLTALFRPPRENKDIYLPRHDNTLQRYFPVKKQIGIKKVGTPTTMYSIKKMLHRQLMRTTQLELQLAREDKRRSTSHEHIRECVANIYAAINKAFLTVAMYEPIWPDSYLPRTHTERLVKSALKRFNGV</sequence>
<dbReference type="InParanoid" id="A7AUQ2"/>
<organism evidence="1 2">
    <name type="scientific">Babesia bovis</name>
    <dbReference type="NCBI Taxonomy" id="5865"/>
    <lineage>
        <taxon>Eukaryota</taxon>
        <taxon>Sar</taxon>
        <taxon>Alveolata</taxon>
        <taxon>Apicomplexa</taxon>
        <taxon>Aconoidasida</taxon>
        <taxon>Piroplasmida</taxon>
        <taxon>Babesiidae</taxon>
        <taxon>Babesia</taxon>
    </lineage>
</organism>
<dbReference type="Proteomes" id="UP000002173">
    <property type="component" value="Chromosome 2"/>
</dbReference>
<name>A7AUQ2_BABBO</name>
<keyword evidence="2" id="KW-1185">Reference proteome</keyword>
<dbReference type="KEGG" id="bbo:BBOV_II007130"/>
<evidence type="ECO:0000313" key="1">
    <source>
        <dbReference type="EMBL" id="EDO06663.1"/>
    </source>
</evidence>
<protein>
    <submittedName>
        <fullName evidence="1">Uncharacterized protein</fullName>
    </submittedName>
</protein>
<dbReference type="eggNOG" id="ENOG502TN79">
    <property type="taxonomic scope" value="Eukaryota"/>
</dbReference>
<dbReference type="VEuPathDB" id="PiroplasmaDB:BBOV_II007130"/>
<dbReference type="OMA" id="VEMCRPI"/>
<gene>
    <name evidence="1" type="ORF">BBOV_II007130</name>
</gene>
<dbReference type="EMBL" id="AAXT01000003">
    <property type="protein sequence ID" value="EDO06663.1"/>
    <property type="molecule type" value="Genomic_DNA"/>
</dbReference>
<proteinExistence type="predicted"/>